<evidence type="ECO:0000313" key="3">
    <source>
        <dbReference type="EMBL" id="WOX23206.1"/>
    </source>
</evidence>
<name>A0ABZ0LUR1_9ACTN</name>
<gene>
    <name evidence="3" type="ORF">R2D22_18120</name>
</gene>
<dbReference type="InterPro" id="IPR043857">
    <property type="entry name" value="DUF5819"/>
</dbReference>
<keyword evidence="2" id="KW-1133">Transmembrane helix</keyword>
<keyword evidence="2" id="KW-0472">Membrane</keyword>
<dbReference type="Proteomes" id="UP001301731">
    <property type="component" value="Chromosome"/>
</dbReference>
<sequence length="249" mass="27454">MDSYDEEGVRAGRAGPPPAPGEGPAEPSAPGGIAGLSLPGQVVAAVALAVIAVLACVHLAMVFLHVAPSNTLTKQNGAAVDEWIYPEFEQNWKLFAPNPLQQNIAVQVRAVVVSRDGDRRTTDWIDLSAQDAEQIRGNPLPSHAFQNELRRGWDFFVNSHNADNEPNGMRGELSERYVRRMVMLRLGEDRVGGRVERIQVRSETRWVAAPPWSAEKNSKDIVHRTLPWWTVTAADLPRGARDDRTEAAR</sequence>
<protein>
    <submittedName>
        <fullName evidence="3">DUF5819 family protein</fullName>
    </submittedName>
</protein>
<evidence type="ECO:0000313" key="4">
    <source>
        <dbReference type="Proteomes" id="UP001301731"/>
    </source>
</evidence>
<proteinExistence type="predicted"/>
<feature type="region of interest" description="Disordered" evidence="1">
    <location>
        <begin position="1"/>
        <end position="30"/>
    </location>
</feature>
<evidence type="ECO:0000256" key="2">
    <source>
        <dbReference type="SAM" id="Phobius"/>
    </source>
</evidence>
<reference evidence="3 4" key="1">
    <citation type="submission" date="2023-10" db="EMBL/GenBank/DDBJ databases">
        <title>The genome sequence of Streptomyces sp. HUAS YS2.</title>
        <authorList>
            <person name="Mo P."/>
        </authorList>
    </citation>
    <scope>NUCLEOTIDE SEQUENCE [LARGE SCALE GENOMIC DNA]</scope>
    <source>
        <strain evidence="3 4">HUAS YS2</strain>
    </source>
</reference>
<dbReference type="Pfam" id="PF19136">
    <property type="entry name" value="DUF5819"/>
    <property type="match status" value="1"/>
</dbReference>
<organism evidence="3 4">
    <name type="scientific">Streptomyces solicathayae</name>
    <dbReference type="NCBI Taxonomy" id="3081768"/>
    <lineage>
        <taxon>Bacteria</taxon>
        <taxon>Bacillati</taxon>
        <taxon>Actinomycetota</taxon>
        <taxon>Actinomycetes</taxon>
        <taxon>Kitasatosporales</taxon>
        <taxon>Streptomycetaceae</taxon>
        <taxon>Streptomyces</taxon>
    </lineage>
</organism>
<keyword evidence="2" id="KW-0812">Transmembrane</keyword>
<dbReference type="RefSeq" id="WP_318104815.1">
    <property type="nucleotide sequence ID" value="NZ_CP137573.1"/>
</dbReference>
<dbReference type="EMBL" id="CP137573">
    <property type="protein sequence ID" value="WOX23206.1"/>
    <property type="molecule type" value="Genomic_DNA"/>
</dbReference>
<keyword evidence="4" id="KW-1185">Reference proteome</keyword>
<accession>A0ABZ0LUR1</accession>
<feature type="transmembrane region" description="Helical" evidence="2">
    <location>
        <begin position="42"/>
        <end position="64"/>
    </location>
</feature>
<evidence type="ECO:0000256" key="1">
    <source>
        <dbReference type="SAM" id="MobiDB-lite"/>
    </source>
</evidence>